<dbReference type="SUPFAM" id="SSF53448">
    <property type="entry name" value="Nucleotide-diphospho-sugar transferases"/>
    <property type="match status" value="1"/>
</dbReference>
<dbReference type="InterPro" id="IPR029044">
    <property type="entry name" value="Nucleotide-diphossugar_trans"/>
</dbReference>
<name>A0A916TD60_9MICO</name>
<dbReference type="CDD" id="cd00761">
    <property type="entry name" value="Glyco_tranf_GTA_type"/>
    <property type="match status" value="1"/>
</dbReference>
<gene>
    <name evidence="2" type="ORF">GCM10011492_31010</name>
</gene>
<dbReference type="InterPro" id="IPR050834">
    <property type="entry name" value="Glycosyltransf_2"/>
</dbReference>
<dbReference type="PANTHER" id="PTHR43685">
    <property type="entry name" value="GLYCOSYLTRANSFERASE"/>
    <property type="match status" value="1"/>
</dbReference>
<dbReference type="AlphaFoldDB" id="A0A916TD60"/>
<evidence type="ECO:0000313" key="3">
    <source>
        <dbReference type="Proteomes" id="UP000636793"/>
    </source>
</evidence>
<dbReference type="RefSeq" id="WP_188837964.1">
    <property type="nucleotide sequence ID" value="NZ_BMHI01000005.1"/>
</dbReference>
<feature type="domain" description="Glycosyltransferase 2-like" evidence="1">
    <location>
        <begin position="5"/>
        <end position="114"/>
    </location>
</feature>
<comment type="caution">
    <text evidence="2">The sequence shown here is derived from an EMBL/GenBank/DDBJ whole genome shotgun (WGS) entry which is preliminary data.</text>
</comment>
<protein>
    <recommendedName>
        <fullName evidence="1">Glycosyltransferase 2-like domain-containing protein</fullName>
    </recommendedName>
</protein>
<sequence length="305" mass="34340">MVLVSVVVPVYNPGGFLNRAIDSVLAQTMDDLECVVVDDGSSDDLAWVAEHADRRLRYLRQENHGVSIARNVGVLNARGRIIAFLDQDDEWLPAKLDRQLQRLESVRNASFCYTGFDWVRGEHAEHADPQQVTYRGLLTDQHVCLSSVIMKRSAYLSVGGHDPLLRIMQDYDLFLRLCRLGEPVGVEDSLVRYHLHDANVSADYRAAAKERFRLIQAHRDAAERDADQSTVAACDAGLRRTRELYGSQALDAARAAHHQSDLRETVAHLYAACRLTRGAIIASLRPAIGSRLKRFGRQDHFRAER</sequence>
<evidence type="ECO:0000259" key="1">
    <source>
        <dbReference type="Pfam" id="PF00535"/>
    </source>
</evidence>
<dbReference type="Gene3D" id="3.90.550.10">
    <property type="entry name" value="Spore Coat Polysaccharide Biosynthesis Protein SpsA, Chain A"/>
    <property type="match status" value="1"/>
</dbReference>
<dbReference type="Proteomes" id="UP000636793">
    <property type="component" value="Unassembled WGS sequence"/>
</dbReference>
<reference evidence="2" key="2">
    <citation type="submission" date="2020-09" db="EMBL/GenBank/DDBJ databases">
        <authorList>
            <person name="Sun Q."/>
            <person name="Zhou Y."/>
        </authorList>
    </citation>
    <scope>NUCLEOTIDE SEQUENCE</scope>
    <source>
        <strain evidence="2">CGMCC 1.15085</strain>
    </source>
</reference>
<organism evidence="2 3">
    <name type="scientific">Flexivirga endophytica</name>
    <dbReference type="NCBI Taxonomy" id="1849103"/>
    <lineage>
        <taxon>Bacteria</taxon>
        <taxon>Bacillati</taxon>
        <taxon>Actinomycetota</taxon>
        <taxon>Actinomycetes</taxon>
        <taxon>Micrococcales</taxon>
        <taxon>Dermacoccaceae</taxon>
        <taxon>Flexivirga</taxon>
    </lineage>
</organism>
<dbReference type="PANTHER" id="PTHR43685:SF11">
    <property type="entry name" value="GLYCOSYLTRANSFERASE TAGX-RELATED"/>
    <property type="match status" value="1"/>
</dbReference>
<evidence type="ECO:0000313" key="2">
    <source>
        <dbReference type="EMBL" id="GGB38096.1"/>
    </source>
</evidence>
<reference evidence="2" key="1">
    <citation type="journal article" date="2014" name="Int. J. Syst. Evol. Microbiol.">
        <title>Complete genome sequence of Corynebacterium casei LMG S-19264T (=DSM 44701T), isolated from a smear-ripened cheese.</title>
        <authorList>
            <consortium name="US DOE Joint Genome Institute (JGI-PGF)"/>
            <person name="Walter F."/>
            <person name="Albersmeier A."/>
            <person name="Kalinowski J."/>
            <person name="Ruckert C."/>
        </authorList>
    </citation>
    <scope>NUCLEOTIDE SEQUENCE</scope>
    <source>
        <strain evidence="2">CGMCC 1.15085</strain>
    </source>
</reference>
<proteinExistence type="predicted"/>
<keyword evidence="3" id="KW-1185">Reference proteome</keyword>
<accession>A0A916TD60</accession>
<dbReference type="Pfam" id="PF00535">
    <property type="entry name" value="Glycos_transf_2"/>
    <property type="match status" value="1"/>
</dbReference>
<dbReference type="EMBL" id="BMHI01000005">
    <property type="protein sequence ID" value="GGB38096.1"/>
    <property type="molecule type" value="Genomic_DNA"/>
</dbReference>
<dbReference type="InterPro" id="IPR001173">
    <property type="entry name" value="Glyco_trans_2-like"/>
</dbReference>